<dbReference type="Pfam" id="PF02990">
    <property type="entry name" value="EMP70"/>
    <property type="match status" value="1"/>
</dbReference>
<keyword evidence="5 7" id="KW-1133">Transmembrane helix</keyword>
<dbReference type="InterPro" id="IPR004240">
    <property type="entry name" value="EMP70"/>
</dbReference>
<feature type="transmembrane region" description="Helical" evidence="7">
    <location>
        <begin position="235"/>
        <end position="259"/>
    </location>
</feature>
<feature type="transmembrane region" description="Helical" evidence="7">
    <location>
        <begin position="530"/>
        <end position="549"/>
    </location>
</feature>
<evidence type="ECO:0000313" key="8">
    <source>
        <dbReference type="EMBL" id="KAG2386808.1"/>
    </source>
</evidence>
<accession>A0AA88GV03</accession>
<evidence type="ECO:0000256" key="7">
    <source>
        <dbReference type="RuleBase" id="RU363079"/>
    </source>
</evidence>
<feature type="transmembrane region" description="Helical" evidence="7">
    <location>
        <begin position="459"/>
        <end position="480"/>
    </location>
</feature>
<feature type="transmembrane region" description="Helical" evidence="7">
    <location>
        <begin position="334"/>
        <end position="353"/>
    </location>
</feature>
<dbReference type="RefSeq" id="XP_044550800.1">
    <property type="nucleotide sequence ID" value="XM_044691195.1"/>
</dbReference>
<dbReference type="GO" id="GO:0072657">
    <property type="term" value="P:protein localization to membrane"/>
    <property type="evidence" value="ECO:0007669"/>
    <property type="project" value="TreeGrafter"/>
</dbReference>
<feature type="transmembrane region" description="Helical" evidence="7">
    <location>
        <begin position="310"/>
        <end position="328"/>
    </location>
</feature>
<evidence type="ECO:0000256" key="4">
    <source>
        <dbReference type="ARBA" id="ARBA00022729"/>
    </source>
</evidence>
<keyword evidence="9" id="KW-1185">Reference proteome</keyword>
<dbReference type="GO" id="GO:0016020">
    <property type="term" value="C:membrane"/>
    <property type="evidence" value="ECO:0007669"/>
    <property type="project" value="UniProtKB-SubCell"/>
</dbReference>
<feature type="transmembrane region" description="Helical" evidence="7">
    <location>
        <begin position="561"/>
        <end position="589"/>
    </location>
</feature>
<keyword evidence="3 7" id="KW-0812">Transmembrane</keyword>
<feature type="transmembrane region" description="Helical" evidence="7">
    <location>
        <begin position="401"/>
        <end position="423"/>
    </location>
</feature>
<evidence type="ECO:0000313" key="9">
    <source>
        <dbReference type="Proteomes" id="UP000816034"/>
    </source>
</evidence>
<comment type="caution">
    <text evidence="8">The sequence shown here is derived from an EMBL/GenBank/DDBJ whole genome shotgun (WGS) entry which is preliminary data.</text>
</comment>
<keyword evidence="4" id="KW-0732">Signal</keyword>
<sequence length="599" mass="67570">MAKRSLASLAMMILIGMMMMTGVVVVVLGEEKDKSAGSRQKKTDSVYERYDVIDLVIEKLWSKGNPSETYGYKQLPFCDVKASTATSLGEELTGSGDSVISSYDIGFQVDVPPETELCAKSLKKEDLERLRQAIKDDYLMLMYYDGIPMIVHIGYYDSLENKYYLYNSYKFSLTYNGNHVITALATPSSKVDVTSNDVTQIKFKYSAEWKSTTKQYVTRVNYFINMNFNSEELEIQWFSVINSLIFILVLTSFLTFIIIRMLRKDYDAMDLEQDSQEKEETGWKQLHADVFRFPSNINLLSAILGNGAQLLSLIFCLLFLGALGAYYQDYGYKAVTTSLVIVYTLTTGINGYVSGSYYKKFGGESWIKNTVTTLLVFTLPMAITWSILNTIAVSYGSTAALPFKTVAIIVALYVAVSFPLLLLGAITGKNFTKGFEAPCRTKKVPREIPPVVWWKGENVLASVAGFLPFISIYIELHYLYLSMWGHYGHVPFPIVLMVVIILITVTSCITISLIYLTLSQENHHWWWRSVKFGGASSIFIFAYSMYYLVDSGMSGILQVSIFIGYTFILCLAVFLMMATVGFLSSLTFVKNIYRSIKCD</sequence>
<evidence type="ECO:0000256" key="1">
    <source>
        <dbReference type="ARBA" id="ARBA00004141"/>
    </source>
</evidence>
<dbReference type="PANTHER" id="PTHR10766:SF177">
    <property type="entry name" value="TRANSMEMBRANE 9 SUPERFAMILY MEMBER 1"/>
    <property type="match status" value="1"/>
</dbReference>
<feature type="transmembrane region" description="Helical" evidence="7">
    <location>
        <begin position="6"/>
        <end position="29"/>
    </location>
</feature>
<proteinExistence type="inferred from homology"/>
<evidence type="ECO:0000256" key="3">
    <source>
        <dbReference type="ARBA" id="ARBA00022692"/>
    </source>
</evidence>
<feature type="transmembrane region" description="Helical" evidence="7">
    <location>
        <begin position="492"/>
        <end position="518"/>
    </location>
</feature>
<comment type="subcellular location">
    <subcellularLocation>
        <location evidence="1">Membrane</location>
        <topology evidence="1">Multi-pass membrane protein</topology>
    </subcellularLocation>
</comment>
<dbReference type="Proteomes" id="UP000816034">
    <property type="component" value="Unassembled WGS sequence"/>
</dbReference>
<gene>
    <name evidence="8" type="ORF">C9374_001843</name>
</gene>
<dbReference type="EMBL" id="PYSW02000014">
    <property type="protein sequence ID" value="KAG2386808.1"/>
    <property type="molecule type" value="Genomic_DNA"/>
</dbReference>
<dbReference type="GeneID" id="68094299"/>
<dbReference type="AlphaFoldDB" id="A0AA88GV03"/>
<comment type="similarity">
    <text evidence="2 7">Belongs to the nonaspanin (TM9SF) (TC 9.A.2) family.</text>
</comment>
<name>A0AA88GV03_NAELO</name>
<organism evidence="8 9">
    <name type="scientific">Naegleria lovaniensis</name>
    <name type="common">Amoeba</name>
    <dbReference type="NCBI Taxonomy" id="51637"/>
    <lineage>
        <taxon>Eukaryota</taxon>
        <taxon>Discoba</taxon>
        <taxon>Heterolobosea</taxon>
        <taxon>Tetramitia</taxon>
        <taxon>Eutetramitia</taxon>
        <taxon>Vahlkampfiidae</taxon>
        <taxon>Naegleria</taxon>
    </lineage>
</organism>
<evidence type="ECO:0000256" key="5">
    <source>
        <dbReference type="ARBA" id="ARBA00022989"/>
    </source>
</evidence>
<evidence type="ECO:0000256" key="6">
    <source>
        <dbReference type="ARBA" id="ARBA00023136"/>
    </source>
</evidence>
<protein>
    <recommendedName>
        <fullName evidence="7">Transmembrane 9 superfamily member</fullName>
    </recommendedName>
</protein>
<evidence type="ECO:0000256" key="2">
    <source>
        <dbReference type="ARBA" id="ARBA00005227"/>
    </source>
</evidence>
<feature type="transmembrane region" description="Helical" evidence="7">
    <location>
        <begin position="374"/>
        <end position="395"/>
    </location>
</feature>
<dbReference type="PANTHER" id="PTHR10766">
    <property type="entry name" value="TRANSMEMBRANE 9 SUPERFAMILY PROTEIN"/>
    <property type="match status" value="1"/>
</dbReference>
<reference evidence="8 9" key="1">
    <citation type="journal article" date="2018" name="BMC Genomics">
        <title>The genome of Naegleria lovaniensis, the basis for a comparative approach to unravel pathogenicity factors of the human pathogenic amoeba N. fowleri.</title>
        <authorList>
            <person name="Liechti N."/>
            <person name="Schurch N."/>
            <person name="Bruggmann R."/>
            <person name="Wittwer M."/>
        </authorList>
    </citation>
    <scope>NUCLEOTIDE SEQUENCE [LARGE SCALE GENOMIC DNA]</scope>
    <source>
        <strain evidence="8 9">ATCC 30569</strain>
    </source>
</reference>
<keyword evidence="6 7" id="KW-0472">Membrane</keyword>